<dbReference type="RefSeq" id="WP_048464477.1">
    <property type="nucleotide sequence ID" value="NZ_LABX01000106.1"/>
</dbReference>
<dbReference type="Proteomes" id="UP000035929">
    <property type="component" value="Unassembled WGS sequence"/>
</dbReference>
<reference evidence="2 3" key="1">
    <citation type="submission" date="2015-03" db="EMBL/GenBank/DDBJ databases">
        <title>Genome sequencing of Methylobacterium aquaticum DSM16371 type strain.</title>
        <authorList>
            <person name="Chaudhry V."/>
            <person name="Patil P.B."/>
        </authorList>
    </citation>
    <scope>NUCLEOTIDE SEQUENCE [LARGE SCALE GENOMIC DNA]</scope>
    <source>
        <strain evidence="2 3">DSM 16371</strain>
    </source>
</reference>
<dbReference type="PATRIC" id="fig|270351.6.peg.300"/>
<organism evidence="2 3">
    <name type="scientific">Methylobacterium aquaticum</name>
    <dbReference type="NCBI Taxonomy" id="270351"/>
    <lineage>
        <taxon>Bacteria</taxon>
        <taxon>Pseudomonadati</taxon>
        <taxon>Pseudomonadota</taxon>
        <taxon>Alphaproteobacteria</taxon>
        <taxon>Hyphomicrobiales</taxon>
        <taxon>Methylobacteriaceae</taxon>
        <taxon>Methylobacterium</taxon>
    </lineage>
</organism>
<dbReference type="EMBL" id="LABX01000106">
    <property type="protein sequence ID" value="KMO34284.1"/>
    <property type="molecule type" value="Genomic_DNA"/>
</dbReference>
<dbReference type="AlphaFoldDB" id="A0A0J6SKU6"/>
<feature type="region of interest" description="Disordered" evidence="1">
    <location>
        <begin position="1"/>
        <end position="24"/>
    </location>
</feature>
<accession>A0A0J6SKU6</accession>
<sequence>MADKSKTSQPRPLGSYRGARRNAVRQAAQRLNAIRVIENKATQRPYTPVKRFMQTREAARRLRQKEKLS</sequence>
<evidence type="ECO:0000313" key="2">
    <source>
        <dbReference type="EMBL" id="KMO34284.1"/>
    </source>
</evidence>
<comment type="caution">
    <text evidence="2">The sequence shown here is derived from an EMBL/GenBank/DDBJ whole genome shotgun (WGS) entry which is preliminary data.</text>
</comment>
<name>A0A0J6SKU6_9HYPH</name>
<evidence type="ECO:0000256" key="1">
    <source>
        <dbReference type="SAM" id="MobiDB-lite"/>
    </source>
</evidence>
<proteinExistence type="predicted"/>
<protein>
    <submittedName>
        <fullName evidence="2">Uncharacterized protein</fullName>
    </submittedName>
</protein>
<gene>
    <name evidence="2" type="ORF">VP06_14515</name>
</gene>
<evidence type="ECO:0000313" key="3">
    <source>
        <dbReference type="Proteomes" id="UP000035929"/>
    </source>
</evidence>